<dbReference type="InterPro" id="IPR003675">
    <property type="entry name" value="Rce1/LyrA-like_dom"/>
</dbReference>
<keyword evidence="4" id="KW-1185">Reference proteome</keyword>
<accession>A0ABX0N6V7</accession>
<evidence type="ECO:0000313" key="3">
    <source>
        <dbReference type="EMBL" id="NHZ80949.1"/>
    </source>
</evidence>
<reference evidence="3 4" key="1">
    <citation type="submission" date="2019-10" db="EMBL/GenBank/DDBJ databases">
        <title>Taxonomy of Antarctic Massilia spp.: description of Massilia rubra sp. nov., Massilia aquatica sp. nov., Massilia mucilaginosa sp. nov., Massilia frigida sp. nov. isolated from streams, lakes and regoliths.</title>
        <authorList>
            <person name="Holochova P."/>
            <person name="Sedlacek I."/>
            <person name="Kralova S."/>
            <person name="Maslanova I."/>
            <person name="Busse H.-J."/>
            <person name="Stankova E."/>
            <person name="Vrbovska V."/>
            <person name="Kovarovic V."/>
            <person name="Bartak M."/>
            <person name="Svec P."/>
            <person name="Pantucek R."/>
        </authorList>
    </citation>
    <scope>NUCLEOTIDE SEQUENCE [LARGE SCALE GENOMIC DNA]</scope>
    <source>
        <strain evidence="3 4">CCM 8695</strain>
    </source>
</reference>
<evidence type="ECO:0000259" key="2">
    <source>
        <dbReference type="Pfam" id="PF02517"/>
    </source>
</evidence>
<sequence length="290" mass="33114">MLKTENSVVPTLSRSAPVRVYEILIVWMVVTVAWHEACTYVGSGITNFIYLQWIGIAITMIILSKNFLHRENLTFAKMMGNKITRSARIELVIVIMVTVLSGIACWALLVLFSAQINVEWAYRHWNLVSASAFEETKWLRSWLVLEAMTTVLIGPIIEEIIFRGFILRRLREKYQLSYGILASSFVFGVFHIDQSFLSSFVHGIIYAILAVRFASLYAPMFVHGAYNAIIFFIGRGYGISLVAEKSQIDSIGYWLPELALLPFCMMALVWYWKMCFRTNEVALPALVQRG</sequence>
<keyword evidence="3" id="KW-0645">Protease</keyword>
<dbReference type="RefSeq" id="WP_167088291.1">
    <property type="nucleotide sequence ID" value="NZ_WHJG01000017.1"/>
</dbReference>
<keyword evidence="1" id="KW-0472">Membrane</keyword>
<dbReference type="EMBL" id="WHJG01000017">
    <property type="protein sequence ID" value="NHZ80949.1"/>
    <property type="molecule type" value="Genomic_DNA"/>
</dbReference>
<feature type="transmembrane region" description="Helical" evidence="1">
    <location>
        <begin position="204"/>
        <end position="233"/>
    </location>
</feature>
<keyword evidence="3" id="KW-0378">Hydrolase</keyword>
<keyword evidence="1" id="KW-1133">Transmembrane helix</keyword>
<proteinExistence type="predicted"/>
<feature type="transmembrane region" description="Helical" evidence="1">
    <location>
        <begin position="138"/>
        <end position="162"/>
    </location>
</feature>
<feature type="transmembrane region" description="Helical" evidence="1">
    <location>
        <begin position="20"/>
        <end position="42"/>
    </location>
</feature>
<keyword evidence="1" id="KW-0812">Transmembrane</keyword>
<dbReference type="Proteomes" id="UP000621455">
    <property type="component" value="Unassembled WGS sequence"/>
</dbReference>
<dbReference type="PANTHER" id="PTHR36435">
    <property type="entry name" value="SLR1288 PROTEIN"/>
    <property type="match status" value="1"/>
</dbReference>
<gene>
    <name evidence="3" type="ORF">F2P44_16945</name>
</gene>
<evidence type="ECO:0000256" key="1">
    <source>
        <dbReference type="SAM" id="Phobius"/>
    </source>
</evidence>
<feature type="transmembrane region" description="Helical" evidence="1">
    <location>
        <begin position="48"/>
        <end position="68"/>
    </location>
</feature>
<feature type="transmembrane region" description="Helical" evidence="1">
    <location>
        <begin position="89"/>
        <end position="118"/>
    </location>
</feature>
<feature type="domain" description="CAAX prenyl protease 2/Lysostaphin resistance protein A-like" evidence="2">
    <location>
        <begin position="141"/>
        <end position="229"/>
    </location>
</feature>
<dbReference type="GO" id="GO:0008237">
    <property type="term" value="F:metallopeptidase activity"/>
    <property type="evidence" value="ECO:0007669"/>
    <property type="project" value="UniProtKB-KW"/>
</dbReference>
<feature type="transmembrane region" description="Helical" evidence="1">
    <location>
        <begin position="174"/>
        <end position="192"/>
    </location>
</feature>
<protein>
    <submittedName>
        <fullName evidence="3">CPBP family intramembrane metalloprotease</fullName>
    </submittedName>
</protein>
<evidence type="ECO:0000313" key="4">
    <source>
        <dbReference type="Proteomes" id="UP000621455"/>
    </source>
</evidence>
<dbReference type="Pfam" id="PF02517">
    <property type="entry name" value="Rce1-like"/>
    <property type="match status" value="1"/>
</dbReference>
<dbReference type="PANTHER" id="PTHR36435:SF1">
    <property type="entry name" value="CAAX AMINO TERMINAL PROTEASE FAMILY PROTEIN"/>
    <property type="match status" value="1"/>
</dbReference>
<name>A0ABX0N6V7_9BURK</name>
<comment type="caution">
    <text evidence="3">The sequence shown here is derived from an EMBL/GenBank/DDBJ whole genome shotgun (WGS) entry which is preliminary data.</text>
</comment>
<organism evidence="3 4">
    <name type="scientific">Massilia frigida</name>
    <dbReference type="NCBI Taxonomy" id="2609281"/>
    <lineage>
        <taxon>Bacteria</taxon>
        <taxon>Pseudomonadati</taxon>
        <taxon>Pseudomonadota</taxon>
        <taxon>Betaproteobacteria</taxon>
        <taxon>Burkholderiales</taxon>
        <taxon>Oxalobacteraceae</taxon>
        <taxon>Telluria group</taxon>
        <taxon>Massilia</taxon>
    </lineage>
</organism>
<feature type="transmembrane region" description="Helical" evidence="1">
    <location>
        <begin position="253"/>
        <end position="272"/>
    </location>
</feature>
<keyword evidence="3" id="KW-0482">Metalloprotease</keyword>
<dbReference type="InterPro" id="IPR052710">
    <property type="entry name" value="CAAX_protease"/>
</dbReference>